<sequence>VAGKLIYKVRGQDDEINGVSWCPQYSITANKILGKQKQKRMESFSASSRMERIRNNLEPSEALEAAIADRKQTKDESLNKQEEEEEVIIPEDDMFDVYKDHEANEFGHKKFEPEDILVKVKDEPKDDFLTECQRLKEAILKNKNEPEESIESLVEAMDKAHVKEVPGDGDKQQDLTQETLETTTETHESTQETQESTQESQEPKQETHENNEYKHLLASVGKYGGVRIWTQTGKLLASCTVLFPLKKDQKDHKNKGPNWPTLHWFKPDSLLLADGKNQVLEANPLNIDAKNKLDWRVVHSLHRRGLYFLSSNAPRVQTPDILADPASHNWVVWTIGQDRNVISYNMKENKKIEVFASCGAFFYDIKPCAYDAGK</sequence>
<evidence type="ECO:0000256" key="1">
    <source>
        <dbReference type="SAM" id="MobiDB-lite"/>
    </source>
</evidence>
<dbReference type="PANTHER" id="PTHR46362">
    <property type="entry name" value="GEM-ASSOCIATED PROTEIN 5"/>
    <property type="match status" value="1"/>
</dbReference>
<dbReference type="EMBL" id="JTDY01012597">
    <property type="protein sequence ID" value="KOB52249.1"/>
    <property type="molecule type" value="Genomic_DNA"/>
</dbReference>
<dbReference type="InterPro" id="IPR056432">
    <property type="entry name" value="Beta-prop_GEMI5_1st"/>
</dbReference>
<feature type="compositionally biased region" description="Low complexity" evidence="1">
    <location>
        <begin position="191"/>
        <end position="200"/>
    </location>
</feature>
<accession>A0A0L7K3K6</accession>
<proteinExistence type="predicted"/>
<dbReference type="GO" id="GO:0005634">
    <property type="term" value="C:nucleus"/>
    <property type="evidence" value="ECO:0007669"/>
    <property type="project" value="TreeGrafter"/>
</dbReference>
<dbReference type="GO" id="GO:0003730">
    <property type="term" value="F:mRNA 3'-UTR binding"/>
    <property type="evidence" value="ECO:0007669"/>
    <property type="project" value="TreeGrafter"/>
</dbReference>
<evidence type="ECO:0000259" key="2">
    <source>
        <dbReference type="Pfam" id="PF23770"/>
    </source>
</evidence>
<dbReference type="PANTHER" id="PTHR46362:SF1">
    <property type="entry name" value="GEM-ASSOCIATED PROTEIN 5"/>
    <property type="match status" value="1"/>
</dbReference>
<dbReference type="Proteomes" id="UP000037510">
    <property type="component" value="Unassembled WGS sequence"/>
</dbReference>
<feature type="non-terminal residue" evidence="3">
    <location>
        <position position="1"/>
    </location>
</feature>
<feature type="compositionally biased region" description="Basic and acidic residues" evidence="1">
    <location>
        <begin position="201"/>
        <end position="210"/>
    </location>
</feature>
<organism evidence="3 4">
    <name type="scientific">Operophtera brumata</name>
    <name type="common">Winter moth</name>
    <name type="synonym">Phalaena brumata</name>
    <dbReference type="NCBI Taxonomy" id="104452"/>
    <lineage>
        <taxon>Eukaryota</taxon>
        <taxon>Metazoa</taxon>
        <taxon>Ecdysozoa</taxon>
        <taxon>Arthropoda</taxon>
        <taxon>Hexapoda</taxon>
        <taxon>Insecta</taxon>
        <taxon>Pterygota</taxon>
        <taxon>Neoptera</taxon>
        <taxon>Endopterygota</taxon>
        <taxon>Lepidoptera</taxon>
        <taxon>Glossata</taxon>
        <taxon>Ditrysia</taxon>
        <taxon>Geometroidea</taxon>
        <taxon>Geometridae</taxon>
        <taxon>Larentiinae</taxon>
        <taxon>Operophtera</taxon>
    </lineage>
</organism>
<dbReference type="Pfam" id="PF23770">
    <property type="entry name" value="Beta-prop_RIG_1st"/>
    <property type="match status" value="1"/>
</dbReference>
<gene>
    <name evidence="3" type="ORF">OBRU01_26234</name>
</gene>
<feature type="domain" description="Gem-associated protein 5 first beta-propeller" evidence="2">
    <location>
        <begin position="5"/>
        <end position="155"/>
    </location>
</feature>
<keyword evidence="4" id="KW-1185">Reference proteome</keyword>
<dbReference type="GO" id="GO:0000387">
    <property type="term" value="P:spliceosomal snRNP assembly"/>
    <property type="evidence" value="ECO:0007669"/>
    <property type="project" value="TreeGrafter"/>
</dbReference>
<reference evidence="3 4" key="1">
    <citation type="journal article" date="2015" name="Genome Biol. Evol.">
        <title>The genome of winter moth (Operophtera brumata) provides a genomic perspective on sexual dimorphism and phenology.</title>
        <authorList>
            <person name="Derks M.F."/>
            <person name="Smit S."/>
            <person name="Salis L."/>
            <person name="Schijlen E."/>
            <person name="Bossers A."/>
            <person name="Mateman C."/>
            <person name="Pijl A.S."/>
            <person name="de Ridder D."/>
            <person name="Groenen M.A."/>
            <person name="Visser M.E."/>
            <person name="Megens H.J."/>
        </authorList>
    </citation>
    <scope>NUCLEOTIDE SEQUENCE [LARGE SCALE GENOMIC DNA]</scope>
    <source>
        <strain evidence="3">WM2013NL</strain>
        <tissue evidence="3">Head and thorax</tissue>
    </source>
</reference>
<feature type="non-terminal residue" evidence="3">
    <location>
        <position position="374"/>
    </location>
</feature>
<evidence type="ECO:0000313" key="3">
    <source>
        <dbReference type="EMBL" id="KOB52249.1"/>
    </source>
</evidence>
<dbReference type="InterPro" id="IPR052640">
    <property type="entry name" value="Gemin-5"/>
</dbReference>
<dbReference type="GO" id="GO:0032797">
    <property type="term" value="C:SMN complex"/>
    <property type="evidence" value="ECO:0007669"/>
    <property type="project" value="TreeGrafter"/>
</dbReference>
<name>A0A0L7K3K6_OPEBR</name>
<feature type="region of interest" description="Disordered" evidence="1">
    <location>
        <begin position="180"/>
        <end position="210"/>
    </location>
</feature>
<evidence type="ECO:0000313" key="4">
    <source>
        <dbReference type="Proteomes" id="UP000037510"/>
    </source>
</evidence>
<protein>
    <submittedName>
        <fullName evidence="3">Putative gemin 5</fullName>
    </submittedName>
</protein>
<dbReference type="AlphaFoldDB" id="A0A0L7K3K6"/>
<comment type="caution">
    <text evidence="3">The sequence shown here is derived from an EMBL/GenBank/DDBJ whole genome shotgun (WGS) entry which is preliminary data.</text>
</comment>